<dbReference type="Proteomes" id="UP000019249">
    <property type="component" value="Unassembled WGS sequence"/>
</dbReference>
<dbReference type="EMBL" id="AODF01000008">
    <property type="protein sequence ID" value="EUJ32990.1"/>
    <property type="molecule type" value="Genomic_DNA"/>
</dbReference>
<feature type="coiled-coil region" evidence="1">
    <location>
        <begin position="56"/>
        <end position="83"/>
    </location>
</feature>
<accession>A0ABN0RGN8</accession>
<keyword evidence="4" id="KW-1185">Reference proteome</keyword>
<evidence type="ECO:0000259" key="2">
    <source>
        <dbReference type="Pfam" id="PF11728"/>
    </source>
</evidence>
<dbReference type="Gene3D" id="1.20.120.940">
    <property type="entry name" value="Putative aromatic acid exporter, C-terminal domain"/>
    <property type="match status" value="1"/>
</dbReference>
<sequence length="202" mass="23592">MNEMLLMVVGAGIAILLNLYMPRLDLGIKDDQHKIEQLMRQILFAMAQGLRGESPYLDHDRRFDELKTALKNLEQKAGQNLDNSLLKSSPYYLQYTDMRLVQYRVLTQMKRHLIEFEGTNEQSLELSKLVEKTALTLAEGNPAELLVQEITAMVRAFRKSDLPSSREEFENRAVLFQFMNDLRYFLEIKRDFYQEYGELSVS</sequence>
<proteinExistence type="predicted"/>
<dbReference type="InterPro" id="IPR052984">
    <property type="entry name" value="UPF0421"/>
</dbReference>
<dbReference type="PANTHER" id="PTHR40064">
    <property type="entry name" value="MEMBRANE PROTEIN-RELATED"/>
    <property type="match status" value="1"/>
</dbReference>
<dbReference type="PANTHER" id="PTHR40064:SF1">
    <property type="entry name" value="MEMBRANE PROTEIN"/>
    <property type="match status" value="1"/>
</dbReference>
<protein>
    <recommendedName>
        <fullName evidence="2">Putative aromatic acid exporter C-terminal domain-containing protein</fullName>
    </recommendedName>
</protein>
<gene>
    <name evidence="3" type="ORF">MFLO_05225</name>
</gene>
<evidence type="ECO:0000313" key="3">
    <source>
        <dbReference type="EMBL" id="EUJ32990.1"/>
    </source>
</evidence>
<comment type="caution">
    <text evidence="3">The sequence shown here is derived from an EMBL/GenBank/DDBJ whole genome shotgun (WGS) entry which is preliminary data.</text>
</comment>
<dbReference type="Pfam" id="PF11728">
    <property type="entry name" value="ArAE_1_C"/>
    <property type="match status" value="1"/>
</dbReference>
<reference evidence="3 4" key="1">
    <citation type="journal article" date="2014" name="Int. J. Syst. Evol. Microbiol.">
        <title>Listeria floridensis sp. nov., Listeria aquatica sp. nov., Listeria cornellensis sp. nov., Listeria riparia sp. nov. and Listeria grandensis sp. nov., from agricultural and natural environments.</title>
        <authorList>
            <person name="den Bakker H.C."/>
            <person name="Warchocki S."/>
            <person name="Wright E.M."/>
            <person name="Allred A.F."/>
            <person name="Ahlstrom C."/>
            <person name="Manuel C.S."/>
            <person name="Stasiewicz M.J."/>
            <person name="Burrell A."/>
            <person name="Roof S."/>
            <person name="Strawn L."/>
            <person name="Fortes E.D."/>
            <person name="Nightingale K.K."/>
            <person name="Kephart D."/>
            <person name="Wiedmann M."/>
        </authorList>
    </citation>
    <scope>NUCLEOTIDE SEQUENCE [LARGE SCALE GENOMIC DNA]</scope>
    <source>
        <strain evidence="3 4">FSL S10-1187</strain>
    </source>
</reference>
<feature type="domain" description="Putative aromatic acid exporter C-terminal" evidence="2">
    <location>
        <begin position="28"/>
        <end position="190"/>
    </location>
</feature>
<evidence type="ECO:0000256" key="1">
    <source>
        <dbReference type="SAM" id="Coils"/>
    </source>
</evidence>
<name>A0ABN0RGN8_9LIST</name>
<organism evidence="3 4">
    <name type="scientific">Listeria floridensis FSL S10-1187</name>
    <dbReference type="NCBI Taxonomy" id="1265817"/>
    <lineage>
        <taxon>Bacteria</taxon>
        <taxon>Bacillati</taxon>
        <taxon>Bacillota</taxon>
        <taxon>Bacilli</taxon>
        <taxon>Bacillales</taxon>
        <taxon>Listeriaceae</taxon>
        <taxon>Listeria</taxon>
    </lineage>
</organism>
<dbReference type="InterPro" id="IPR038323">
    <property type="entry name" value="ArAE_1_C_sf"/>
</dbReference>
<evidence type="ECO:0000313" key="4">
    <source>
        <dbReference type="Proteomes" id="UP000019249"/>
    </source>
</evidence>
<keyword evidence="1" id="KW-0175">Coiled coil</keyword>
<dbReference type="InterPro" id="IPR021062">
    <property type="entry name" value="ArAE_1_C"/>
</dbReference>